<keyword evidence="3" id="KW-1185">Reference proteome</keyword>
<dbReference type="Proteomes" id="UP001055439">
    <property type="component" value="Chromosome 5"/>
</dbReference>
<name>A0A9E7FSU0_9LILI</name>
<dbReference type="EMBL" id="CP097507">
    <property type="protein sequence ID" value="URE01720.1"/>
    <property type="molecule type" value="Genomic_DNA"/>
</dbReference>
<organism evidence="2 3">
    <name type="scientific">Musa troglodytarum</name>
    <name type="common">fe'i banana</name>
    <dbReference type="NCBI Taxonomy" id="320322"/>
    <lineage>
        <taxon>Eukaryota</taxon>
        <taxon>Viridiplantae</taxon>
        <taxon>Streptophyta</taxon>
        <taxon>Embryophyta</taxon>
        <taxon>Tracheophyta</taxon>
        <taxon>Spermatophyta</taxon>
        <taxon>Magnoliopsida</taxon>
        <taxon>Liliopsida</taxon>
        <taxon>Zingiberales</taxon>
        <taxon>Musaceae</taxon>
        <taxon>Musa</taxon>
    </lineage>
</organism>
<gene>
    <name evidence="2" type="ORF">MUK42_09147</name>
</gene>
<reference evidence="2" key="1">
    <citation type="submission" date="2022-05" db="EMBL/GenBank/DDBJ databases">
        <title>The Musa troglodytarum L. genome provides insights into the mechanism of non-climacteric behaviour and enrichment of carotenoids.</title>
        <authorList>
            <person name="Wang J."/>
        </authorList>
    </citation>
    <scope>NUCLEOTIDE SEQUENCE</scope>
    <source>
        <tissue evidence="2">Leaf</tissue>
    </source>
</reference>
<dbReference type="AlphaFoldDB" id="A0A9E7FSU0"/>
<feature type="region of interest" description="Disordered" evidence="1">
    <location>
        <begin position="1"/>
        <end position="25"/>
    </location>
</feature>
<evidence type="ECO:0000256" key="1">
    <source>
        <dbReference type="SAM" id="MobiDB-lite"/>
    </source>
</evidence>
<accession>A0A9E7FSU0</accession>
<evidence type="ECO:0000313" key="2">
    <source>
        <dbReference type="EMBL" id="URE01720.1"/>
    </source>
</evidence>
<protein>
    <submittedName>
        <fullName evidence="2">Uncharacterized protein</fullName>
    </submittedName>
</protein>
<proteinExistence type="predicted"/>
<sequence length="74" mass="7526">MAGDIIGSPGGGGPSPVSSNRDGCSARDELDADVVCAAVSDLSSISISPQLSSGLYLDYSDIDLASSQQMQYQV</sequence>
<evidence type="ECO:0000313" key="3">
    <source>
        <dbReference type="Proteomes" id="UP001055439"/>
    </source>
</evidence>